<feature type="compositionally biased region" description="Gly residues" evidence="7">
    <location>
        <begin position="461"/>
        <end position="470"/>
    </location>
</feature>
<dbReference type="EMBL" id="CP092864">
    <property type="protein sequence ID" value="UYV62487.1"/>
    <property type="molecule type" value="Genomic_DNA"/>
</dbReference>
<evidence type="ECO:0000313" key="10">
    <source>
        <dbReference type="EMBL" id="UYV62487.1"/>
    </source>
</evidence>
<dbReference type="InterPro" id="IPR011545">
    <property type="entry name" value="DEAD/DEAH_box_helicase_dom"/>
</dbReference>
<keyword evidence="11" id="KW-1185">Reference proteome</keyword>
<feature type="domain" description="Helicase C-terminal" evidence="9">
    <location>
        <begin position="731"/>
        <end position="908"/>
    </location>
</feature>
<dbReference type="Proteomes" id="UP001235939">
    <property type="component" value="Chromosome 02"/>
</dbReference>
<protein>
    <recommendedName>
        <fullName evidence="6">ATP-dependent RNA helicase</fullName>
        <ecNumber evidence="6">3.6.4.13</ecNumber>
    </recommendedName>
</protein>
<name>A0ABY6K0P6_9ARAC</name>
<feature type="domain" description="Helicase ATP-binding" evidence="8">
    <location>
        <begin position="520"/>
        <end position="711"/>
    </location>
</feature>
<dbReference type="PANTHER" id="PTHR24031">
    <property type="entry name" value="RNA HELICASE"/>
    <property type="match status" value="1"/>
</dbReference>
<dbReference type="SMART" id="SM00487">
    <property type="entry name" value="DEXDc"/>
    <property type="match status" value="1"/>
</dbReference>
<dbReference type="PROSITE" id="PS00039">
    <property type="entry name" value="DEAD_ATP_HELICASE"/>
    <property type="match status" value="1"/>
</dbReference>
<keyword evidence="4 6" id="KW-0067">ATP-binding</keyword>
<gene>
    <name evidence="10" type="ORF">LAZ67_2000761</name>
</gene>
<evidence type="ECO:0000256" key="6">
    <source>
        <dbReference type="RuleBase" id="RU365068"/>
    </source>
</evidence>
<dbReference type="Gene3D" id="3.40.50.300">
    <property type="entry name" value="P-loop containing nucleotide triphosphate hydrolases"/>
    <property type="match status" value="4"/>
</dbReference>
<feature type="compositionally biased region" description="Gly residues" evidence="7">
    <location>
        <begin position="1010"/>
        <end position="1019"/>
    </location>
</feature>
<dbReference type="CDD" id="cd18787">
    <property type="entry name" value="SF2_C_DEAD"/>
    <property type="match status" value="2"/>
</dbReference>
<dbReference type="InterPro" id="IPR027417">
    <property type="entry name" value="P-loop_NTPase"/>
</dbReference>
<dbReference type="InterPro" id="IPR014001">
    <property type="entry name" value="Helicase_ATP-bd"/>
</dbReference>
<keyword evidence="5 6" id="KW-0694">RNA-binding</keyword>
<evidence type="ECO:0000256" key="1">
    <source>
        <dbReference type="ARBA" id="ARBA00022741"/>
    </source>
</evidence>
<accession>A0ABY6K0P6</accession>
<evidence type="ECO:0000256" key="2">
    <source>
        <dbReference type="ARBA" id="ARBA00022801"/>
    </source>
</evidence>
<comment type="domain">
    <text evidence="6">The Q motif is unique to and characteristic of the DEAD box family of RNA helicases and controls ATP binding and hydrolysis.</text>
</comment>
<evidence type="ECO:0000256" key="3">
    <source>
        <dbReference type="ARBA" id="ARBA00022806"/>
    </source>
</evidence>
<evidence type="ECO:0000259" key="8">
    <source>
        <dbReference type="PROSITE" id="PS51192"/>
    </source>
</evidence>
<organism evidence="10 11">
    <name type="scientific">Cordylochernes scorpioides</name>
    <dbReference type="NCBI Taxonomy" id="51811"/>
    <lineage>
        <taxon>Eukaryota</taxon>
        <taxon>Metazoa</taxon>
        <taxon>Ecdysozoa</taxon>
        <taxon>Arthropoda</taxon>
        <taxon>Chelicerata</taxon>
        <taxon>Arachnida</taxon>
        <taxon>Pseudoscorpiones</taxon>
        <taxon>Cheliferoidea</taxon>
        <taxon>Chernetidae</taxon>
        <taxon>Cordylochernes</taxon>
    </lineage>
</organism>
<dbReference type="SMART" id="SM01178">
    <property type="entry name" value="DUF4217"/>
    <property type="match status" value="2"/>
</dbReference>
<dbReference type="Pfam" id="PF00270">
    <property type="entry name" value="DEAD"/>
    <property type="match status" value="1"/>
</dbReference>
<dbReference type="InterPro" id="IPR036397">
    <property type="entry name" value="RNaseH_sf"/>
</dbReference>
<evidence type="ECO:0000256" key="5">
    <source>
        <dbReference type="ARBA" id="ARBA00022884"/>
    </source>
</evidence>
<dbReference type="Pfam" id="PF13959">
    <property type="entry name" value="CTE_SPB4"/>
    <property type="match status" value="2"/>
</dbReference>
<evidence type="ECO:0000256" key="7">
    <source>
        <dbReference type="SAM" id="MobiDB-lite"/>
    </source>
</evidence>
<evidence type="ECO:0000259" key="9">
    <source>
        <dbReference type="PROSITE" id="PS51194"/>
    </source>
</evidence>
<comment type="catalytic activity">
    <reaction evidence="6">
        <text>ATP + H2O = ADP + phosphate + H(+)</text>
        <dbReference type="Rhea" id="RHEA:13065"/>
        <dbReference type="ChEBI" id="CHEBI:15377"/>
        <dbReference type="ChEBI" id="CHEBI:15378"/>
        <dbReference type="ChEBI" id="CHEBI:30616"/>
        <dbReference type="ChEBI" id="CHEBI:43474"/>
        <dbReference type="ChEBI" id="CHEBI:456216"/>
        <dbReference type="EC" id="3.6.4.13"/>
    </reaction>
</comment>
<comment type="function">
    <text evidence="6">RNA helicase.</text>
</comment>
<keyword evidence="1 6" id="KW-0547">Nucleotide-binding</keyword>
<dbReference type="SUPFAM" id="SSF52540">
    <property type="entry name" value="P-loop containing nucleoside triphosphate hydrolases"/>
    <property type="match status" value="2"/>
</dbReference>
<dbReference type="InterPro" id="IPR001650">
    <property type="entry name" value="Helicase_C-like"/>
</dbReference>
<dbReference type="Gene3D" id="3.30.420.10">
    <property type="entry name" value="Ribonuclease H-like superfamily/Ribonuclease H"/>
    <property type="match status" value="1"/>
</dbReference>
<dbReference type="SMART" id="SM00490">
    <property type="entry name" value="HELICc"/>
    <property type="match status" value="2"/>
</dbReference>
<dbReference type="PROSITE" id="PS51194">
    <property type="entry name" value="HELICASE_CTER"/>
    <property type="match status" value="2"/>
</dbReference>
<evidence type="ECO:0000313" key="11">
    <source>
        <dbReference type="Proteomes" id="UP001235939"/>
    </source>
</evidence>
<sequence>MNGYFTSVLRGPHTAHVVLQFLAKHSTIQIPHPPYSPDLAPNDFFLYPELKMNLKGRKFDNVDMIQAESKATLRNLSKSDFISCFDNWKKRWNGLMDMGFEKSVTQIETALREKNKAKRQTVLLSATLTQGVEKLAGMSLHNPVTVDIAATDDTALTDQAYAVPKNLTQRYLVVPMKLRLIALTALLVGRPSKTLVFMATQDLVDFHFHLFTSVLAPLLPTHSKFFRLHGNLTQKVIIPSVMEGANCVVQDRVEIFQKFSEAETGVLICTDVASRGLDMPQVEWIVQHSAPRSCEDYVHRVGRTARIGCSGNALIFLLPSEVGYLNFLGDYSLKLKGMDLNNLLESLTKLPLYKLKYEDAVVANKELHEFAQKEVSASGHVYSQRLYCNLPIHTIYTCLTVLAAYISYIRSYSGYPRDMIKALPFKELHLGHAAKSICLREKPSDLGASFSSVMKHRSSGGPAGRMGRGGGIKRKEVKPNEEKLFSKERFDKLSIHPHLVGCLKERFSITTMTEVQRRSIPHLLEGKDALIKSLTGSGKTLAYAIPLIHSLMTMEPKLERSSGLKALVITPTRELTLQSYDCFLKLSRACQWIVPGYLAGGEKKKSEKAREFNMTVCDRLRKGITVLVSTPGRFLDHLEHTSVLSLENVPWFVIDEADRLMDMGFEKSVTQIETALREKNKAKRQTVLLSATLTQGVEKLAGMSLHNPVTVDIAATDDTALTDQAYAVPKNLTQRYLVVPMKLRLIALTALLVGRPSKTLVFMATQDLVDFHFHLFTSVLAPLLPTHSKFFRLHGNLTQKDRVEIFQKFSEAETGVLICTDVASRGLDMPQVEWIVQHSAPRSCEDYVHRVGRTARIGCSGNALIFLLPSEVCYLNFLGDYSLKLKGMDLNNLLESLTKLPLYKLKYEDAVVANKELHEFAQKEVSTSVYSQKLYCILPIHHAIYTCLTVLAAYISYIRSYSGYPRDMIKALPFKELHLGHAAKSICLREKPSDLGASFSSVMKHRSSGGPAGRMGRGGGIKRKPRSGSPPFRRTNNNNNSMNNKRPRLGPPRKTVVSEYDAGI</sequence>
<reference evidence="10 11" key="1">
    <citation type="submission" date="2022-01" db="EMBL/GenBank/DDBJ databases">
        <title>A chromosomal length assembly of Cordylochernes scorpioides.</title>
        <authorList>
            <person name="Zeh D."/>
            <person name="Zeh J."/>
        </authorList>
    </citation>
    <scope>NUCLEOTIDE SEQUENCE [LARGE SCALE GENOMIC DNA]</scope>
    <source>
        <strain evidence="10">IN4F17</strain>
        <tissue evidence="10">Whole Body</tissue>
    </source>
</reference>
<dbReference type="Pfam" id="PF00271">
    <property type="entry name" value="Helicase_C"/>
    <property type="match status" value="2"/>
</dbReference>
<dbReference type="EC" id="3.6.4.13" evidence="6"/>
<dbReference type="InterPro" id="IPR025313">
    <property type="entry name" value="SPB4-like_CTE"/>
</dbReference>
<dbReference type="InterPro" id="IPR000629">
    <property type="entry name" value="RNA-helicase_DEAD-box_CS"/>
</dbReference>
<keyword evidence="3 6" id="KW-0347">Helicase</keyword>
<feature type="region of interest" description="Disordered" evidence="7">
    <location>
        <begin position="454"/>
        <end position="473"/>
    </location>
</feature>
<comment type="similarity">
    <text evidence="6">Belongs to the DEAD box helicase family.</text>
</comment>
<dbReference type="CDD" id="cd17949">
    <property type="entry name" value="DEADc_DDX31"/>
    <property type="match status" value="1"/>
</dbReference>
<feature type="region of interest" description="Disordered" evidence="7">
    <location>
        <begin position="1002"/>
        <end position="1064"/>
    </location>
</feature>
<dbReference type="PROSITE" id="PS51192">
    <property type="entry name" value="HELICASE_ATP_BIND_1"/>
    <property type="match status" value="1"/>
</dbReference>
<proteinExistence type="inferred from homology"/>
<keyword evidence="2 6" id="KW-0378">Hydrolase</keyword>
<feature type="domain" description="Helicase C-terminal" evidence="9">
    <location>
        <begin position="166"/>
        <end position="358"/>
    </location>
</feature>
<evidence type="ECO:0000256" key="4">
    <source>
        <dbReference type="ARBA" id="ARBA00022840"/>
    </source>
</evidence>